<dbReference type="Ensembl" id="ENSAMXT00000033771.1">
    <property type="protein sequence ID" value="ENSAMXP00000041323.1"/>
    <property type="gene ID" value="ENSAMXG00000009950.2"/>
</dbReference>
<evidence type="ECO:0000256" key="5">
    <source>
        <dbReference type="ARBA" id="ARBA00022723"/>
    </source>
</evidence>
<reference evidence="11" key="2">
    <citation type="journal article" date="2014" name="Nat. Commun.">
        <title>The cavefish genome reveals candidate genes for eye loss.</title>
        <authorList>
            <person name="McGaugh S.E."/>
            <person name="Gross J.B."/>
            <person name="Aken B."/>
            <person name="Blin M."/>
            <person name="Borowsky R."/>
            <person name="Chalopin D."/>
            <person name="Hinaux H."/>
            <person name="Jeffery W.R."/>
            <person name="Keene A."/>
            <person name="Ma L."/>
            <person name="Minx P."/>
            <person name="Murphy D."/>
            <person name="O'Quin K.E."/>
            <person name="Retaux S."/>
            <person name="Rohner N."/>
            <person name="Searle S.M."/>
            <person name="Stahl B.A."/>
            <person name="Tabin C."/>
            <person name="Volff J.N."/>
            <person name="Yoshizawa M."/>
            <person name="Warren W.C."/>
        </authorList>
    </citation>
    <scope>NUCLEOTIDE SEQUENCE [LARGE SCALE GENOMIC DNA]</scope>
    <source>
        <strain evidence="11">female</strain>
    </source>
</reference>
<dbReference type="PRINTS" id="PR00463">
    <property type="entry name" value="EP450I"/>
</dbReference>
<evidence type="ECO:0000256" key="4">
    <source>
        <dbReference type="ARBA" id="ARBA00022617"/>
    </source>
</evidence>
<evidence type="ECO:0000256" key="3">
    <source>
        <dbReference type="ARBA" id="ARBA00012109"/>
    </source>
</evidence>
<proteinExistence type="inferred from homology"/>
<dbReference type="PANTHER" id="PTHR24302">
    <property type="entry name" value="CYTOCHROME P450 FAMILY 3"/>
    <property type="match status" value="1"/>
</dbReference>
<keyword evidence="7" id="KW-0408">Iron</keyword>
<evidence type="ECO:0000256" key="1">
    <source>
        <dbReference type="ARBA" id="ARBA00001971"/>
    </source>
</evidence>
<dbReference type="InParanoid" id="A0A3B1JG82"/>
<evidence type="ECO:0000256" key="8">
    <source>
        <dbReference type="ARBA" id="ARBA00023033"/>
    </source>
</evidence>
<sequence>DSLLPDLISAYKPLSPSLYFLYSTFAPFSMDVVASASFSVDIDSINNPDDPFGAHIKKFFNFSFFSPFFLFLSMSYLLLLVTQYYSKRVDFMQLMIQGQISDHQAERLTDQEILSQSFIFMLGGYETTSTTLTFLLYNLTTNPDCLNKLMKEIDEMFPHGAPVTYDALMKLEYLEMVINESMRLFPTAPRLERVCKKTVELNGITIPKDTLVAIPTYVLHRDPQLWESPEEFRPEKAHKEE</sequence>
<accession>A0A3B1JG82</accession>
<dbReference type="InterPro" id="IPR001128">
    <property type="entry name" value="Cyt_P450"/>
</dbReference>
<organism evidence="10 11">
    <name type="scientific">Astyanax mexicanus</name>
    <name type="common">Blind cave fish</name>
    <name type="synonym">Astyanax fasciatus mexicanus</name>
    <dbReference type="NCBI Taxonomy" id="7994"/>
    <lineage>
        <taxon>Eukaryota</taxon>
        <taxon>Metazoa</taxon>
        <taxon>Chordata</taxon>
        <taxon>Craniata</taxon>
        <taxon>Vertebrata</taxon>
        <taxon>Euteleostomi</taxon>
        <taxon>Actinopterygii</taxon>
        <taxon>Neopterygii</taxon>
        <taxon>Teleostei</taxon>
        <taxon>Ostariophysi</taxon>
        <taxon>Characiformes</taxon>
        <taxon>Characoidei</taxon>
        <taxon>Acestrorhamphidae</taxon>
        <taxon>Acestrorhamphinae</taxon>
        <taxon>Astyanax</taxon>
    </lineage>
</organism>
<keyword evidence="11" id="KW-1185">Reference proteome</keyword>
<dbReference type="FunFam" id="1.10.630.10:FF:000182">
    <property type="entry name" value="Cytochrome P450 3A4"/>
    <property type="match status" value="1"/>
</dbReference>
<dbReference type="EC" id="1.14.14.1" evidence="3"/>
<dbReference type="Proteomes" id="UP000018467">
    <property type="component" value="Unassembled WGS sequence"/>
</dbReference>
<dbReference type="GO" id="GO:0008395">
    <property type="term" value="F:steroid hydroxylase activity"/>
    <property type="evidence" value="ECO:0007669"/>
    <property type="project" value="TreeGrafter"/>
</dbReference>
<dbReference type="Gene3D" id="1.10.630.10">
    <property type="entry name" value="Cytochrome P450"/>
    <property type="match status" value="2"/>
</dbReference>
<evidence type="ECO:0000256" key="9">
    <source>
        <dbReference type="SAM" id="Phobius"/>
    </source>
</evidence>
<keyword evidence="8" id="KW-0503">Monooxygenase</keyword>
<reference evidence="10" key="3">
    <citation type="submission" date="2025-08" db="UniProtKB">
        <authorList>
            <consortium name="Ensembl"/>
        </authorList>
    </citation>
    <scope>IDENTIFICATION</scope>
</reference>
<name>A0A3B1JG82_ASTMX</name>
<dbReference type="PANTHER" id="PTHR24302:SF17">
    <property type="entry name" value="CYTOCHROME P450, FAMILY 3, SUBFAMILY C, POLYPEPTIDE 4-RELATED"/>
    <property type="match status" value="1"/>
</dbReference>
<dbReference type="InterPro" id="IPR036396">
    <property type="entry name" value="Cyt_P450_sf"/>
</dbReference>
<comment type="similarity">
    <text evidence="2">Belongs to the cytochrome P450 family.</text>
</comment>
<dbReference type="AlphaFoldDB" id="A0A3B1JG82"/>
<dbReference type="Bgee" id="ENSAMXG00000009950">
    <property type="expression patterns" value="Expressed in liver and 10 other cell types or tissues"/>
</dbReference>
<dbReference type="Pfam" id="PF00067">
    <property type="entry name" value="p450"/>
    <property type="match status" value="1"/>
</dbReference>
<reference evidence="10" key="4">
    <citation type="submission" date="2025-09" db="UniProtKB">
        <authorList>
            <consortium name="Ensembl"/>
        </authorList>
    </citation>
    <scope>IDENTIFICATION</scope>
</reference>
<keyword evidence="9" id="KW-0472">Membrane</keyword>
<comment type="cofactor">
    <cofactor evidence="1">
        <name>heme</name>
        <dbReference type="ChEBI" id="CHEBI:30413"/>
    </cofactor>
</comment>
<keyword evidence="9" id="KW-0812">Transmembrane</keyword>
<dbReference type="GeneTree" id="ENSGT00950000182958"/>
<reference evidence="11" key="1">
    <citation type="submission" date="2013-03" db="EMBL/GenBank/DDBJ databases">
        <authorList>
            <person name="Jeffery W."/>
            <person name="Warren W."/>
            <person name="Wilson R.K."/>
        </authorList>
    </citation>
    <scope>NUCLEOTIDE SEQUENCE</scope>
    <source>
        <strain evidence="11">female</strain>
    </source>
</reference>
<evidence type="ECO:0000313" key="11">
    <source>
        <dbReference type="Proteomes" id="UP000018467"/>
    </source>
</evidence>
<dbReference type="InterPro" id="IPR002401">
    <property type="entry name" value="Cyt_P450_E_grp-I"/>
</dbReference>
<evidence type="ECO:0000256" key="6">
    <source>
        <dbReference type="ARBA" id="ARBA00023002"/>
    </source>
</evidence>
<dbReference type="GO" id="GO:0020037">
    <property type="term" value="F:heme binding"/>
    <property type="evidence" value="ECO:0007669"/>
    <property type="project" value="InterPro"/>
</dbReference>
<evidence type="ECO:0000256" key="7">
    <source>
        <dbReference type="ARBA" id="ARBA00023004"/>
    </source>
</evidence>
<feature type="transmembrane region" description="Helical" evidence="9">
    <location>
        <begin position="60"/>
        <end position="85"/>
    </location>
</feature>
<keyword evidence="6" id="KW-0560">Oxidoreductase</keyword>
<keyword evidence="5" id="KW-0479">Metal-binding</keyword>
<dbReference type="PRINTS" id="PR00385">
    <property type="entry name" value="P450"/>
</dbReference>
<dbReference type="GO" id="GO:0005506">
    <property type="term" value="F:iron ion binding"/>
    <property type="evidence" value="ECO:0007669"/>
    <property type="project" value="InterPro"/>
</dbReference>
<feature type="transmembrane region" description="Helical" evidence="9">
    <location>
        <begin position="19"/>
        <end position="40"/>
    </location>
</feature>
<evidence type="ECO:0000256" key="2">
    <source>
        <dbReference type="ARBA" id="ARBA00010617"/>
    </source>
</evidence>
<dbReference type="InterPro" id="IPR050705">
    <property type="entry name" value="Cytochrome_P450_3A"/>
</dbReference>
<evidence type="ECO:0000313" key="10">
    <source>
        <dbReference type="Ensembl" id="ENSAMXP00000041323.1"/>
    </source>
</evidence>
<keyword evidence="4" id="KW-0349">Heme</keyword>
<keyword evidence="9" id="KW-1133">Transmembrane helix</keyword>
<dbReference type="STRING" id="7994.ENSAMXP00000041323"/>
<dbReference type="GO" id="GO:0016712">
    <property type="term" value="F:oxidoreductase activity, acting on paired donors, with incorporation or reduction of molecular oxygen, reduced flavin or flavoprotein as one donor, and incorporation of one atom of oxygen"/>
    <property type="evidence" value="ECO:0007669"/>
    <property type="project" value="UniProtKB-EC"/>
</dbReference>
<dbReference type="SUPFAM" id="SSF48264">
    <property type="entry name" value="Cytochrome P450"/>
    <property type="match status" value="1"/>
</dbReference>
<protein>
    <recommendedName>
        <fullName evidence="3">unspecific monooxygenase</fullName>
        <ecNumber evidence="3">1.14.14.1</ecNumber>
    </recommendedName>
</protein>